<dbReference type="EMBL" id="MU001673">
    <property type="protein sequence ID" value="KAF2460422.1"/>
    <property type="molecule type" value="Genomic_DNA"/>
</dbReference>
<dbReference type="AlphaFoldDB" id="A0A6A6P9F2"/>
<feature type="region of interest" description="Disordered" evidence="1">
    <location>
        <begin position="71"/>
        <end position="284"/>
    </location>
</feature>
<dbReference type="PANTHER" id="PTHR40132">
    <property type="entry name" value="PRE-MRNA-SPLICING FACTOR 38B"/>
    <property type="match status" value="1"/>
</dbReference>
<evidence type="ECO:0008006" key="4">
    <source>
        <dbReference type="Google" id="ProtNLM"/>
    </source>
</evidence>
<evidence type="ECO:0000313" key="3">
    <source>
        <dbReference type="Proteomes" id="UP000799766"/>
    </source>
</evidence>
<dbReference type="Proteomes" id="UP000799766">
    <property type="component" value="Unassembled WGS sequence"/>
</dbReference>
<sequence>MPAEELSDDYVANLLKNDAKVHANRYAAVGLQAFMPTRRSTNAPKPNTRFLRNIIRDTDNHNAALLAKETEESRARLRALQRKHEESDGAPNRRSRNHPHGEDKRDRSHKRRRVEESEVRRKGRRSRRDASCDKNARGRSPSSGDEYARRHRRRKDDSYKDGHRREYKHRSRRDRERRHEERSHRHRSDSDDEQKCRRSESRHRRRRRTSHSRAWSRSQSRSPEGSRTRRSTRESRPQSSPQRSSRHSHNNTLARSPSPSSDSDPLDEIVGPMPPSLSTQTVRSRGRGIYSAPAIDSHFSSTYDPSNDVQAAQEQLHEGSDWDQALEVLRDRERWRAHGAERLRAAGFSDADIKKWERSGKGKGEEDVVWRKKGEGREWDRGKVVDEDGVSLRAEWAKDLDFGRLKGT</sequence>
<name>A0A6A6P9F2_9PEZI</name>
<dbReference type="PANTHER" id="PTHR40132:SF1">
    <property type="entry name" value="PRE-MRNA-SPLICING FACTOR 38B"/>
    <property type="match status" value="1"/>
</dbReference>
<evidence type="ECO:0000256" key="1">
    <source>
        <dbReference type="SAM" id="MobiDB-lite"/>
    </source>
</evidence>
<feature type="compositionally biased region" description="Basic and acidic residues" evidence="1">
    <location>
        <begin position="173"/>
        <end position="183"/>
    </location>
</feature>
<protein>
    <recommendedName>
        <fullName evidence="4">Pre-mRNA-splicing factor 38B</fullName>
    </recommendedName>
</protein>
<organism evidence="2 3">
    <name type="scientific">Lineolata rhizophorae</name>
    <dbReference type="NCBI Taxonomy" id="578093"/>
    <lineage>
        <taxon>Eukaryota</taxon>
        <taxon>Fungi</taxon>
        <taxon>Dikarya</taxon>
        <taxon>Ascomycota</taxon>
        <taxon>Pezizomycotina</taxon>
        <taxon>Dothideomycetes</taxon>
        <taxon>Dothideomycetes incertae sedis</taxon>
        <taxon>Lineolatales</taxon>
        <taxon>Lineolataceae</taxon>
        <taxon>Lineolata</taxon>
    </lineage>
</organism>
<dbReference type="OrthoDB" id="2431475at2759"/>
<evidence type="ECO:0000313" key="2">
    <source>
        <dbReference type="EMBL" id="KAF2460422.1"/>
    </source>
</evidence>
<feature type="compositionally biased region" description="Low complexity" evidence="1">
    <location>
        <begin position="212"/>
        <end position="223"/>
    </location>
</feature>
<gene>
    <name evidence="2" type="ORF">BDY21DRAFT_335372</name>
</gene>
<accession>A0A6A6P9F2</accession>
<feature type="compositionally biased region" description="Basic and acidic residues" evidence="1">
    <location>
        <begin position="155"/>
        <end position="164"/>
    </location>
</feature>
<keyword evidence="3" id="KW-1185">Reference proteome</keyword>
<feature type="compositionally biased region" description="Basic and acidic residues" evidence="1">
    <location>
        <begin position="224"/>
        <end position="236"/>
    </location>
</feature>
<feature type="compositionally biased region" description="Basic residues" evidence="1">
    <location>
        <begin position="200"/>
        <end position="211"/>
    </location>
</feature>
<reference evidence="2" key="1">
    <citation type="journal article" date="2020" name="Stud. Mycol.">
        <title>101 Dothideomycetes genomes: a test case for predicting lifestyles and emergence of pathogens.</title>
        <authorList>
            <person name="Haridas S."/>
            <person name="Albert R."/>
            <person name="Binder M."/>
            <person name="Bloem J."/>
            <person name="Labutti K."/>
            <person name="Salamov A."/>
            <person name="Andreopoulos B."/>
            <person name="Baker S."/>
            <person name="Barry K."/>
            <person name="Bills G."/>
            <person name="Bluhm B."/>
            <person name="Cannon C."/>
            <person name="Castanera R."/>
            <person name="Culley D."/>
            <person name="Daum C."/>
            <person name="Ezra D."/>
            <person name="Gonzalez J."/>
            <person name="Henrissat B."/>
            <person name="Kuo A."/>
            <person name="Liang C."/>
            <person name="Lipzen A."/>
            <person name="Lutzoni F."/>
            <person name="Magnuson J."/>
            <person name="Mondo S."/>
            <person name="Nolan M."/>
            <person name="Ohm R."/>
            <person name="Pangilinan J."/>
            <person name="Park H.-J."/>
            <person name="Ramirez L."/>
            <person name="Alfaro M."/>
            <person name="Sun H."/>
            <person name="Tritt A."/>
            <person name="Yoshinaga Y."/>
            <person name="Zwiers L.-H."/>
            <person name="Turgeon B."/>
            <person name="Goodwin S."/>
            <person name="Spatafora J."/>
            <person name="Crous P."/>
            <person name="Grigoriev I."/>
        </authorList>
    </citation>
    <scope>NUCLEOTIDE SEQUENCE</scope>
    <source>
        <strain evidence="2">ATCC 16933</strain>
    </source>
</reference>
<proteinExistence type="predicted"/>